<evidence type="ECO:0000313" key="1">
    <source>
        <dbReference type="EMBL" id="GJS50272.1"/>
    </source>
</evidence>
<dbReference type="PANTHER" id="PTHR47926">
    <property type="entry name" value="PENTATRICOPEPTIDE REPEAT-CONTAINING PROTEIN"/>
    <property type="match status" value="1"/>
</dbReference>
<dbReference type="Pfam" id="PF20431">
    <property type="entry name" value="E_motif"/>
    <property type="match status" value="1"/>
</dbReference>
<protein>
    <recommendedName>
        <fullName evidence="3">Pentatricopeptide repeat-containing protein</fullName>
    </recommendedName>
</protein>
<keyword evidence="2" id="KW-1185">Reference proteome</keyword>
<reference evidence="1" key="1">
    <citation type="journal article" date="2022" name="Int. J. Mol. Sci.">
        <title>Draft Genome of Tanacetum Coccineum: Genomic Comparison of Closely Related Tanacetum-Family Plants.</title>
        <authorList>
            <person name="Yamashiro T."/>
            <person name="Shiraishi A."/>
            <person name="Nakayama K."/>
            <person name="Satake H."/>
        </authorList>
    </citation>
    <scope>NUCLEOTIDE SEQUENCE</scope>
</reference>
<evidence type="ECO:0000313" key="2">
    <source>
        <dbReference type="Proteomes" id="UP001151760"/>
    </source>
</evidence>
<name>A0ABQ4WBP7_9ASTR</name>
<sequence>MPIKPDARVWKALLGICRIHGSLELGTVTVERLIELEPQSSVGYVFLTGIYAGSGKWESVANVRKIMNERDVRKDPGVSWLENENRQHEEIVAREGTGIAGMRQRDLI</sequence>
<evidence type="ECO:0008006" key="3">
    <source>
        <dbReference type="Google" id="ProtNLM"/>
    </source>
</evidence>
<gene>
    <name evidence="1" type="ORF">Tco_0600393</name>
</gene>
<dbReference type="EMBL" id="BQNB010008504">
    <property type="protein sequence ID" value="GJS50272.1"/>
    <property type="molecule type" value="Genomic_DNA"/>
</dbReference>
<dbReference type="InterPro" id="IPR046960">
    <property type="entry name" value="PPR_At4g14850-like_plant"/>
</dbReference>
<dbReference type="PANTHER" id="PTHR47926:SF465">
    <property type="entry name" value="PENTATRICOPEPTIDE REPEAT (PPR-LIKE) SUPERFAMILY PROTEIN"/>
    <property type="match status" value="1"/>
</dbReference>
<proteinExistence type="predicted"/>
<comment type="caution">
    <text evidence="1">The sequence shown here is derived from an EMBL/GenBank/DDBJ whole genome shotgun (WGS) entry which is preliminary data.</text>
</comment>
<dbReference type="InterPro" id="IPR046848">
    <property type="entry name" value="E_motif"/>
</dbReference>
<accession>A0ABQ4WBP7</accession>
<organism evidence="1 2">
    <name type="scientific">Tanacetum coccineum</name>
    <dbReference type="NCBI Taxonomy" id="301880"/>
    <lineage>
        <taxon>Eukaryota</taxon>
        <taxon>Viridiplantae</taxon>
        <taxon>Streptophyta</taxon>
        <taxon>Embryophyta</taxon>
        <taxon>Tracheophyta</taxon>
        <taxon>Spermatophyta</taxon>
        <taxon>Magnoliopsida</taxon>
        <taxon>eudicotyledons</taxon>
        <taxon>Gunneridae</taxon>
        <taxon>Pentapetalae</taxon>
        <taxon>asterids</taxon>
        <taxon>campanulids</taxon>
        <taxon>Asterales</taxon>
        <taxon>Asteraceae</taxon>
        <taxon>Asteroideae</taxon>
        <taxon>Anthemideae</taxon>
        <taxon>Anthemidinae</taxon>
        <taxon>Tanacetum</taxon>
    </lineage>
</organism>
<reference evidence="1" key="2">
    <citation type="submission" date="2022-01" db="EMBL/GenBank/DDBJ databases">
        <authorList>
            <person name="Yamashiro T."/>
            <person name="Shiraishi A."/>
            <person name="Satake H."/>
            <person name="Nakayama K."/>
        </authorList>
    </citation>
    <scope>NUCLEOTIDE SEQUENCE</scope>
</reference>
<dbReference type="Proteomes" id="UP001151760">
    <property type="component" value="Unassembled WGS sequence"/>
</dbReference>